<dbReference type="PROSITE" id="PS50231">
    <property type="entry name" value="RICIN_B_LECTIN"/>
    <property type="match status" value="1"/>
</dbReference>
<protein>
    <submittedName>
        <fullName evidence="1">Uncharacterized protein</fullName>
    </submittedName>
</protein>
<dbReference type="InterPro" id="IPR035992">
    <property type="entry name" value="Ricin_B-like_lectins"/>
</dbReference>
<name>A0A402D0L7_9BACT</name>
<dbReference type="Pfam" id="PF14200">
    <property type="entry name" value="RicinB_lectin_2"/>
    <property type="match status" value="2"/>
</dbReference>
<organism evidence="1 2">
    <name type="scientific">Capsulimonas corticalis</name>
    <dbReference type="NCBI Taxonomy" id="2219043"/>
    <lineage>
        <taxon>Bacteria</taxon>
        <taxon>Bacillati</taxon>
        <taxon>Armatimonadota</taxon>
        <taxon>Armatimonadia</taxon>
        <taxon>Capsulimonadales</taxon>
        <taxon>Capsulimonadaceae</taxon>
        <taxon>Capsulimonas</taxon>
    </lineage>
</organism>
<dbReference type="KEGG" id="ccot:CCAX7_56610"/>
<dbReference type="RefSeq" id="WP_119323059.1">
    <property type="nucleotide sequence ID" value="NZ_AP025739.1"/>
</dbReference>
<sequence length="512" mass="55842">MSLRFSSLFWKSLCVPAVAAALLAGGGKPAAAQPYATILYETWSNLIIGSSGTVGNDVADMMTENGYTGSYNWWGKPDYAATHGDGTIKNNYLYYFNNDANQPNTALIDYHADLLSRAGVDFITVDFTNGAITEIVKGSQALCARFAQRRAQGLPTPQVAFFVNTPATLQTVHDTFYNGQYPSSLFFNYLGKPLAMIATPNTALGAGDHNQPYAPTGGIFDSFTCRHCWGLDTSGAFWQFKVSANTAPPAAYYNGSPEQMCASFACQSSYMTTDGTNPDPGAHGRNNGSYFNIYMTAAQQTHPAFTFITGWNEWASINFNNPPAGKFVDEWREGYSSDAEPEAATDPGSHGYQYYDLMAMQIARLKGTFPVLDGHSYQIVNQNSGECLDVPGGTNVHGTQLQQWPQNGASAQRWVFHDLGTGFWTITNIGNGLALDDYNWSTTPGAAVDQWDLNSLAVQQWSLRPVGNGYWKLFNRNSAMCLSISGASLNNGALATQWTDNGTPDHNWQFQP</sequence>
<evidence type="ECO:0000313" key="1">
    <source>
        <dbReference type="EMBL" id="BDI33610.1"/>
    </source>
</evidence>
<proteinExistence type="predicted"/>
<dbReference type="AlphaFoldDB" id="A0A402D0L7"/>
<dbReference type="InterPro" id="IPR000772">
    <property type="entry name" value="Ricin_B_lectin"/>
</dbReference>
<evidence type="ECO:0000313" key="2">
    <source>
        <dbReference type="Proteomes" id="UP000287394"/>
    </source>
</evidence>
<dbReference type="SUPFAM" id="SSF50370">
    <property type="entry name" value="Ricin B-like lectins"/>
    <property type="match status" value="1"/>
</dbReference>
<dbReference type="OrthoDB" id="5381276at2"/>
<accession>A0A402D0L7</accession>
<keyword evidence="2" id="KW-1185">Reference proteome</keyword>
<gene>
    <name evidence="1" type="ORF">CCAX7_56610</name>
</gene>
<dbReference type="Gene3D" id="2.80.10.50">
    <property type="match status" value="3"/>
</dbReference>
<reference evidence="1 2" key="1">
    <citation type="journal article" date="2019" name="Int. J. Syst. Evol. Microbiol.">
        <title>Capsulimonas corticalis gen. nov., sp. nov., an aerobic capsulated bacterium, of a novel bacterial order, Capsulimonadales ord. nov., of the class Armatimonadia of the phylum Armatimonadetes.</title>
        <authorList>
            <person name="Li J."/>
            <person name="Kudo C."/>
            <person name="Tonouchi A."/>
        </authorList>
    </citation>
    <scope>NUCLEOTIDE SEQUENCE [LARGE SCALE GENOMIC DNA]</scope>
    <source>
        <strain evidence="1 2">AX-7</strain>
    </source>
</reference>
<dbReference type="CDD" id="cd00161">
    <property type="entry name" value="beta-trefoil_Ricin-like"/>
    <property type="match status" value="1"/>
</dbReference>
<dbReference type="SMART" id="SM00458">
    <property type="entry name" value="RICIN"/>
    <property type="match status" value="1"/>
</dbReference>
<dbReference type="Proteomes" id="UP000287394">
    <property type="component" value="Chromosome"/>
</dbReference>
<dbReference type="EMBL" id="AP025739">
    <property type="protein sequence ID" value="BDI33610.1"/>
    <property type="molecule type" value="Genomic_DNA"/>
</dbReference>